<evidence type="ECO:0000313" key="2">
    <source>
        <dbReference type="Proteomes" id="UP000198670"/>
    </source>
</evidence>
<reference evidence="1 2" key="1">
    <citation type="submission" date="2016-10" db="EMBL/GenBank/DDBJ databases">
        <authorList>
            <person name="de Groot N.N."/>
        </authorList>
    </citation>
    <scope>NUCLEOTIDE SEQUENCE [LARGE SCALE GENOMIC DNA]</scope>
    <source>
        <strain evidence="1 2">RK1</strain>
    </source>
</reference>
<evidence type="ECO:0000313" key="1">
    <source>
        <dbReference type="EMBL" id="SFJ82530.1"/>
    </source>
</evidence>
<sequence length="34" mass="4201">MIWKEIKQQIEKEYNNCNRGLSSLKTKVKRIRQH</sequence>
<gene>
    <name evidence="1" type="ORF">SAMN05444682_114167</name>
</gene>
<protein>
    <submittedName>
        <fullName evidence="1">Uncharacterized protein</fullName>
    </submittedName>
</protein>
<dbReference type="AlphaFoldDB" id="A0A1I3UHJ4"/>
<name>A0A1I3UHJ4_9SPHI</name>
<accession>A0A1I3UHJ4</accession>
<dbReference type="EMBL" id="FOQO01000014">
    <property type="protein sequence ID" value="SFJ82530.1"/>
    <property type="molecule type" value="Genomic_DNA"/>
</dbReference>
<keyword evidence="2" id="KW-1185">Reference proteome</keyword>
<proteinExistence type="predicted"/>
<organism evidence="1 2">
    <name type="scientific">Parapedobacter indicus</name>
    <dbReference type="NCBI Taxonomy" id="1477437"/>
    <lineage>
        <taxon>Bacteria</taxon>
        <taxon>Pseudomonadati</taxon>
        <taxon>Bacteroidota</taxon>
        <taxon>Sphingobacteriia</taxon>
        <taxon>Sphingobacteriales</taxon>
        <taxon>Sphingobacteriaceae</taxon>
        <taxon>Parapedobacter</taxon>
    </lineage>
</organism>
<dbReference type="STRING" id="1477437.SAMN05444682_114167"/>
<dbReference type="Proteomes" id="UP000198670">
    <property type="component" value="Unassembled WGS sequence"/>
</dbReference>